<dbReference type="AlphaFoldDB" id="A0A1V6W195"/>
<dbReference type="Proteomes" id="UP000191691">
    <property type="component" value="Unassembled WGS sequence"/>
</dbReference>
<feature type="region of interest" description="Disordered" evidence="1">
    <location>
        <begin position="1"/>
        <end position="29"/>
    </location>
</feature>
<keyword evidence="3" id="KW-1185">Reference proteome</keyword>
<accession>A0A1V6W195</accession>
<organism evidence="2 3">
    <name type="scientific">Penicillium nalgiovense</name>
    <dbReference type="NCBI Taxonomy" id="60175"/>
    <lineage>
        <taxon>Eukaryota</taxon>
        <taxon>Fungi</taxon>
        <taxon>Dikarya</taxon>
        <taxon>Ascomycota</taxon>
        <taxon>Pezizomycotina</taxon>
        <taxon>Eurotiomycetes</taxon>
        <taxon>Eurotiomycetidae</taxon>
        <taxon>Eurotiales</taxon>
        <taxon>Aspergillaceae</taxon>
        <taxon>Penicillium</taxon>
    </lineage>
</organism>
<gene>
    <name evidence="2" type="ORF">PENNAL_c0410G06891</name>
</gene>
<protein>
    <submittedName>
        <fullName evidence="2">Uncharacterized protein</fullName>
    </submittedName>
</protein>
<evidence type="ECO:0000256" key="1">
    <source>
        <dbReference type="SAM" id="MobiDB-lite"/>
    </source>
</evidence>
<dbReference type="EMBL" id="MOOB01000410">
    <property type="protein sequence ID" value="OQE56677.1"/>
    <property type="molecule type" value="Genomic_DNA"/>
</dbReference>
<dbReference type="OMA" id="TTHHVYR"/>
<reference evidence="3" key="1">
    <citation type="journal article" date="2017" name="Nat. Microbiol.">
        <title>Global analysis of biosynthetic gene clusters reveals vast potential of secondary metabolite production in Penicillium species.</title>
        <authorList>
            <person name="Nielsen J.C."/>
            <person name="Grijseels S."/>
            <person name="Prigent S."/>
            <person name="Ji B."/>
            <person name="Dainat J."/>
            <person name="Nielsen K.F."/>
            <person name="Frisvad J.C."/>
            <person name="Workman M."/>
            <person name="Nielsen J."/>
        </authorList>
    </citation>
    <scope>NUCLEOTIDE SEQUENCE [LARGE SCALE GENOMIC DNA]</scope>
    <source>
        <strain evidence="3">IBT 13039</strain>
    </source>
</reference>
<evidence type="ECO:0000313" key="2">
    <source>
        <dbReference type="EMBL" id="OQE56677.1"/>
    </source>
</evidence>
<sequence length="84" mass="9533">MPIEKITYAKGHQKSNSADSAVKDHGRNLENRGAYEAYIRSAPTGTWHTNERDSKEHLTVDFKKEDGEHVTTHHVYRPEGSEGK</sequence>
<name>A0A1V6W195_PENNA</name>
<evidence type="ECO:0000313" key="3">
    <source>
        <dbReference type="Proteomes" id="UP000191691"/>
    </source>
</evidence>
<comment type="caution">
    <text evidence="2">The sequence shown here is derived from an EMBL/GenBank/DDBJ whole genome shotgun (WGS) entry which is preliminary data.</text>
</comment>
<proteinExistence type="predicted"/>